<dbReference type="NCBIfam" id="TIGR03694">
    <property type="entry name" value="exosort_acyl"/>
    <property type="match status" value="1"/>
</dbReference>
<dbReference type="Pfam" id="PF13444">
    <property type="entry name" value="Acetyltransf_5"/>
    <property type="match status" value="1"/>
</dbReference>
<dbReference type="AlphaFoldDB" id="N6Y0Y4"/>
<dbReference type="InterPro" id="IPR022484">
    <property type="entry name" value="PEP-CTERM/exosrtase_acylTfrase"/>
</dbReference>
<dbReference type="SUPFAM" id="SSF55729">
    <property type="entry name" value="Acyl-CoA N-acyltransferases (Nat)"/>
    <property type="match status" value="1"/>
</dbReference>
<comment type="caution">
    <text evidence="1">The sequence shown here is derived from an EMBL/GenBank/DDBJ whole genome shotgun (WGS) entry which is preliminary data.</text>
</comment>
<dbReference type="InterPro" id="IPR016181">
    <property type="entry name" value="Acyl_CoA_acyltransferase"/>
</dbReference>
<dbReference type="Proteomes" id="UP000013042">
    <property type="component" value="Unassembled WGS sequence"/>
</dbReference>
<name>N6Y0Y4_THASP</name>
<dbReference type="Gene3D" id="3.40.630.30">
    <property type="match status" value="1"/>
</dbReference>
<sequence>MQLIDHLNLGEGFSKYFRIDAALDDGLKDEVFRIRHSVYCEDLQFESTRPDGREIDHYDARSVHCLLRTATAPFRPVGCTRVVLTDPRDPAAPLPFEVSCAAALDRSIIDPARLPRERIAEISRLAVHRDYRRRRGEEHTPVHIDSSDFADGDRPRFPFVPTSLLLGAVALADCSGIDTVFVLTEPRLAAHFTKLGVEVIQIGQAIEHRGRRIPSVMHVDEIIRNMRPILHPLWQRVRAEIGRGFEEAGRGKGQQGLPTTHNG</sequence>
<evidence type="ECO:0000313" key="2">
    <source>
        <dbReference type="Proteomes" id="UP000013042"/>
    </source>
</evidence>
<accession>N6Y0Y4</accession>
<evidence type="ECO:0000313" key="1">
    <source>
        <dbReference type="EMBL" id="ENO85185.1"/>
    </source>
</evidence>
<gene>
    <name evidence="1" type="ORF">C665_10971</name>
</gene>
<dbReference type="EMBL" id="AMXD01000061">
    <property type="protein sequence ID" value="ENO85185.1"/>
    <property type="molecule type" value="Genomic_DNA"/>
</dbReference>
<dbReference type="RefSeq" id="WP_004308967.1">
    <property type="nucleotide sequence ID" value="NZ_AMXD01000061.1"/>
</dbReference>
<proteinExistence type="predicted"/>
<protein>
    <recommendedName>
        <fullName evidence="3">PEP-CTERM/exosortase system-associated acyltransferase</fullName>
    </recommendedName>
</protein>
<reference evidence="1 2" key="1">
    <citation type="submission" date="2012-09" db="EMBL/GenBank/DDBJ databases">
        <title>Draft Genome Sequences of 6 Strains from Genus Thauera.</title>
        <authorList>
            <person name="Liu B."/>
            <person name="Shapleigh J.P."/>
            <person name="Frostegard A.H."/>
        </authorList>
    </citation>
    <scope>NUCLEOTIDE SEQUENCE [LARGE SCALE GENOMIC DNA]</scope>
    <source>
        <strain evidence="1 2">S2</strain>
    </source>
</reference>
<organism evidence="1 2">
    <name type="scientific">Thauera aminoaromatica S2</name>
    <dbReference type="NCBI Taxonomy" id="1234381"/>
    <lineage>
        <taxon>Bacteria</taxon>
        <taxon>Pseudomonadati</taxon>
        <taxon>Pseudomonadota</taxon>
        <taxon>Betaproteobacteria</taxon>
        <taxon>Rhodocyclales</taxon>
        <taxon>Zoogloeaceae</taxon>
        <taxon>Thauera</taxon>
    </lineage>
</organism>
<evidence type="ECO:0008006" key="3">
    <source>
        <dbReference type="Google" id="ProtNLM"/>
    </source>
</evidence>